<comment type="caution">
    <text evidence="2">The sequence shown here is derived from an EMBL/GenBank/DDBJ whole genome shotgun (WGS) entry which is preliminary data.</text>
</comment>
<organism evidence="2 3">
    <name type="scientific">Portunus trituberculatus</name>
    <name type="common">Swimming crab</name>
    <name type="synonym">Neptunus trituberculatus</name>
    <dbReference type="NCBI Taxonomy" id="210409"/>
    <lineage>
        <taxon>Eukaryota</taxon>
        <taxon>Metazoa</taxon>
        <taxon>Ecdysozoa</taxon>
        <taxon>Arthropoda</taxon>
        <taxon>Crustacea</taxon>
        <taxon>Multicrustacea</taxon>
        <taxon>Malacostraca</taxon>
        <taxon>Eumalacostraca</taxon>
        <taxon>Eucarida</taxon>
        <taxon>Decapoda</taxon>
        <taxon>Pleocyemata</taxon>
        <taxon>Brachyura</taxon>
        <taxon>Eubrachyura</taxon>
        <taxon>Portunoidea</taxon>
        <taxon>Portunidae</taxon>
        <taxon>Portuninae</taxon>
        <taxon>Portunus</taxon>
    </lineage>
</organism>
<dbReference type="AlphaFoldDB" id="A0A5B7EHQ4"/>
<evidence type="ECO:0000256" key="1">
    <source>
        <dbReference type="SAM" id="MobiDB-lite"/>
    </source>
</evidence>
<dbReference type="EMBL" id="VSRR010002731">
    <property type="protein sequence ID" value="MPC32958.1"/>
    <property type="molecule type" value="Genomic_DNA"/>
</dbReference>
<gene>
    <name evidence="2" type="ORF">E2C01_026296</name>
</gene>
<dbReference type="Proteomes" id="UP000324222">
    <property type="component" value="Unassembled WGS sequence"/>
</dbReference>
<name>A0A5B7EHQ4_PORTR</name>
<proteinExistence type="predicted"/>
<feature type="region of interest" description="Disordered" evidence="1">
    <location>
        <begin position="51"/>
        <end position="77"/>
    </location>
</feature>
<reference evidence="2 3" key="1">
    <citation type="submission" date="2019-05" db="EMBL/GenBank/DDBJ databases">
        <title>Another draft genome of Portunus trituberculatus and its Hox gene families provides insights of decapod evolution.</title>
        <authorList>
            <person name="Jeong J.-H."/>
            <person name="Song I."/>
            <person name="Kim S."/>
            <person name="Choi T."/>
            <person name="Kim D."/>
            <person name="Ryu S."/>
            <person name="Kim W."/>
        </authorList>
    </citation>
    <scope>NUCLEOTIDE SEQUENCE [LARGE SCALE GENOMIC DNA]</scope>
    <source>
        <tissue evidence="2">Muscle</tissue>
    </source>
</reference>
<evidence type="ECO:0000313" key="3">
    <source>
        <dbReference type="Proteomes" id="UP000324222"/>
    </source>
</evidence>
<keyword evidence="3" id="KW-1185">Reference proteome</keyword>
<protein>
    <submittedName>
        <fullName evidence="2">Uncharacterized protein</fullName>
    </submittedName>
</protein>
<sequence length="158" mass="16437">MWRGAGQHVVVVGREGGEGEVTAGGRGQPAFNGRLWLVGVSGIPSLPTAGTVEGRALLGPPRPTSNAQDSRDPRPRFAKPEWTTVTVALSAPQDRKRAVHAAARCPHPCNTGEGQSQVPGAPWPLLPGHCRTVLCCVGGVMPRAALSLKCGAVTCTTY</sequence>
<accession>A0A5B7EHQ4</accession>
<evidence type="ECO:0000313" key="2">
    <source>
        <dbReference type="EMBL" id="MPC32958.1"/>
    </source>
</evidence>